<gene>
    <name evidence="3" type="ORF">AB5J53_43285</name>
</gene>
<dbReference type="AlphaFoldDB" id="A0AB39RY84"/>
<name>A0AB39RY84_9ACTN</name>
<evidence type="ECO:0000259" key="2">
    <source>
        <dbReference type="Pfam" id="PF13581"/>
    </source>
</evidence>
<accession>A0AB39RY84</accession>
<evidence type="ECO:0000256" key="1">
    <source>
        <dbReference type="ARBA" id="ARBA00022527"/>
    </source>
</evidence>
<keyword evidence="1" id="KW-0723">Serine/threonine-protein kinase</keyword>
<proteinExistence type="predicted"/>
<dbReference type="RefSeq" id="WP_369251053.1">
    <property type="nucleotide sequence ID" value="NZ_CP163443.1"/>
</dbReference>
<dbReference type="InterPro" id="IPR036890">
    <property type="entry name" value="HATPase_C_sf"/>
</dbReference>
<keyword evidence="1" id="KW-0808">Transferase</keyword>
<organism evidence="3">
    <name type="scientific">Streptomyces sp. R41</name>
    <dbReference type="NCBI Taxonomy" id="3238632"/>
    <lineage>
        <taxon>Bacteria</taxon>
        <taxon>Bacillati</taxon>
        <taxon>Actinomycetota</taxon>
        <taxon>Actinomycetes</taxon>
        <taxon>Kitasatosporales</taxon>
        <taxon>Streptomycetaceae</taxon>
        <taxon>Streptomyces</taxon>
    </lineage>
</organism>
<dbReference type="PANTHER" id="PTHR35526:SF3">
    <property type="entry name" value="ANTI-SIGMA-F FACTOR RSBW"/>
    <property type="match status" value="1"/>
</dbReference>
<keyword evidence="1" id="KW-0418">Kinase</keyword>
<keyword evidence="3" id="KW-0067">ATP-binding</keyword>
<dbReference type="Gene3D" id="3.30.565.10">
    <property type="entry name" value="Histidine kinase-like ATPase, C-terminal domain"/>
    <property type="match status" value="1"/>
</dbReference>
<dbReference type="GO" id="GO:0005524">
    <property type="term" value="F:ATP binding"/>
    <property type="evidence" value="ECO:0007669"/>
    <property type="project" value="UniProtKB-KW"/>
</dbReference>
<dbReference type="CDD" id="cd16936">
    <property type="entry name" value="HATPase_RsbW-like"/>
    <property type="match status" value="1"/>
</dbReference>
<evidence type="ECO:0000313" key="3">
    <source>
        <dbReference type="EMBL" id="XDQ57994.1"/>
    </source>
</evidence>
<dbReference type="GO" id="GO:0004674">
    <property type="term" value="F:protein serine/threonine kinase activity"/>
    <property type="evidence" value="ECO:0007669"/>
    <property type="project" value="UniProtKB-KW"/>
</dbReference>
<dbReference type="PANTHER" id="PTHR35526">
    <property type="entry name" value="ANTI-SIGMA-F FACTOR RSBW-RELATED"/>
    <property type="match status" value="1"/>
</dbReference>
<reference evidence="3" key="1">
    <citation type="submission" date="2024-07" db="EMBL/GenBank/DDBJ databases">
        <authorList>
            <person name="Yu S.T."/>
        </authorList>
    </citation>
    <scope>NUCLEOTIDE SEQUENCE</scope>
    <source>
        <strain evidence="3">R41</strain>
    </source>
</reference>
<dbReference type="InterPro" id="IPR003594">
    <property type="entry name" value="HATPase_dom"/>
</dbReference>
<dbReference type="InterPro" id="IPR050267">
    <property type="entry name" value="Anti-sigma-factor_SerPK"/>
</dbReference>
<dbReference type="Pfam" id="PF13581">
    <property type="entry name" value="HATPase_c_2"/>
    <property type="match status" value="1"/>
</dbReference>
<dbReference type="SUPFAM" id="SSF55874">
    <property type="entry name" value="ATPase domain of HSP90 chaperone/DNA topoisomerase II/histidine kinase"/>
    <property type="match status" value="1"/>
</dbReference>
<sequence>MGDRVDTLAPAHREVSAMSRPLEESPYAFTVPPLVEAVPAARDRIVSRARRLGLALNEELAQDLKLLTGELVANSVMHTQAACVVSVRWTGERLRVEVTDVDPTTVRPSQARSADENGRGLFLVAALATEWGSHPCAAGKKTWFELTVPTSAVDTKTGMSSYHEAPADHAVFNCAVDTHSAVTESVPIASARARVEHQAA</sequence>
<protein>
    <submittedName>
        <fullName evidence="3">ATP-binding protein</fullName>
    </submittedName>
</protein>
<keyword evidence="3" id="KW-0547">Nucleotide-binding</keyword>
<dbReference type="EMBL" id="CP163443">
    <property type="protein sequence ID" value="XDQ57994.1"/>
    <property type="molecule type" value="Genomic_DNA"/>
</dbReference>
<feature type="domain" description="Histidine kinase/HSP90-like ATPase" evidence="2">
    <location>
        <begin position="32"/>
        <end position="132"/>
    </location>
</feature>